<dbReference type="Proteomes" id="UP000010321">
    <property type="component" value="Unassembled WGS sequence"/>
</dbReference>
<feature type="region of interest" description="Disordered" evidence="1">
    <location>
        <begin position="1"/>
        <end position="50"/>
    </location>
</feature>
<keyword evidence="3" id="KW-1185">Reference proteome</keyword>
<sequence>MERYSSAHAADSTAGATSGLSGTPVAGLLPKNRKQGKNRNKKDKQTRNINIRPEKISAAKLALSVHTPITQIVKKRGIIR</sequence>
<comment type="caution">
    <text evidence="2">The sequence shown here is derived from an EMBL/GenBank/DDBJ whole genome shotgun (WGS) entry which is preliminary data.</text>
</comment>
<reference evidence="2 3" key="1">
    <citation type="submission" date="2011-02" db="EMBL/GenBank/DDBJ databases">
        <authorList>
            <person name="Weinstock G."/>
            <person name="Sodergren E."/>
            <person name="Clifton S."/>
            <person name="Fulton L."/>
            <person name="Fulton B."/>
            <person name="Courtney L."/>
            <person name="Fronick C."/>
            <person name="Harrison M."/>
            <person name="Strong C."/>
            <person name="Farmer C."/>
            <person name="Delahaunty K."/>
            <person name="Markovic C."/>
            <person name="Hall O."/>
            <person name="Minx P."/>
            <person name="Tomlinson C."/>
            <person name="Mitreva M."/>
            <person name="Hou S."/>
            <person name="Chen J."/>
            <person name="Wollam A."/>
            <person name="Pepin K.H."/>
            <person name="Johnson M."/>
            <person name="Bhonagiri V."/>
            <person name="Zhang X."/>
            <person name="Suruliraj S."/>
            <person name="Warren W."/>
            <person name="Chinwalla A."/>
            <person name="Mardis E.R."/>
            <person name="Wilson R.K."/>
        </authorList>
    </citation>
    <scope>NUCLEOTIDE SEQUENCE [LARGE SCALE GENOMIC DNA]</scope>
    <source>
        <strain evidence="2 3">YIT 12056</strain>
    </source>
</reference>
<evidence type="ECO:0000256" key="1">
    <source>
        <dbReference type="SAM" id="MobiDB-lite"/>
    </source>
</evidence>
<organism evidence="2 3">
    <name type="scientific">Bacteroides clarus YIT 12056</name>
    <dbReference type="NCBI Taxonomy" id="762984"/>
    <lineage>
        <taxon>Bacteria</taxon>
        <taxon>Pseudomonadati</taxon>
        <taxon>Bacteroidota</taxon>
        <taxon>Bacteroidia</taxon>
        <taxon>Bacteroidales</taxon>
        <taxon>Bacteroidaceae</taxon>
        <taxon>Bacteroides</taxon>
    </lineage>
</organism>
<evidence type="ECO:0000313" key="2">
    <source>
        <dbReference type="EMBL" id="EGF52777.1"/>
    </source>
</evidence>
<proteinExistence type="predicted"/>
<feature type="compositionally biased region" description="Basic residues" evidence="1">
    <location>
        <begin position="31"/>
        <end position="44"/>
    </location>
</feature>
<gene>
    <name evidence="2" type="ORF">HMPREF9445_01104</name>
</gene>
<protein>
    <submittedName>
        <fullName evidence="2">Conserved domain protein</fullName>
    </submittedName>
</protein>
<name>A0ABN0CPD3_9BACE</name>
<evidence type="ECO:0000313" key="3">
    <source>
        <dbReference type="Proteomes" id="UP000010321"/>
    </source>
</evidence>
<accession>A0ABN0CPD3</accession>
<dbReference type="EMBL" id="AFBM01000010">
    <property type="protein sequence ID" value="EGF52777.1"/>
    <property type="molecule type" value="Genomic_DNA"/>
</dbReference>